<proteinExistence type="predicted"/>
<gene>
    <name evidence="1" type="ORF">GCM10009801_27420</name>
</gene>
<comment type="caution">
    <text evidence="1">The sequence shown here is derived from an EMBL/GenBank/DDBJ whole genome shotgun (WGS) entry which is preliminary data.</text>
</comment>
<reference evidence="1 2" key="1">
    <citation type="journal article" date="2019" name="Int. J. Syst. Evol. Microbiol.">
        <title>The Global Catalogue of Microorganisms (GCM) 10K type strain sequencing project: providing services to taxonomists for standard genome sequencing and annotation.</title>
        <authorList>
            <consortium name="The Broad Institute Genomics Platform"/>
            <consortium name="The Broad Institute Genome Sequencing Center for Infectious Disease"/>
            <person name="Wu L."/>
            <person name="Ma J."/>
        </authorList>
    </citation>
    <scope>NUCLEOTIDE SEQUENCE [LARGE SCALE GENOMIC DNA]</scope>
    <source>
        <strain evidence="1 2">JCM 15478</strain>
    </source>
</reference>
<organism evidence="1 2">
    <name type="scientific">Streptomyces albiaxialis</name>
    <dbReference type="NCBI Taxonomy" id="329523"/>
    <lineage>
        <taxon>Bacteria</taxon>
        <taxon>Bacillati</taxon>
        <taxon>Actinomycetota</taxon>
        <taxon>Actinomycetes</taxon>
        <taxon>Kitasatosporales</taxon>
        <taxon>Streptomycetaceae</taxon>
        <taxon>Streptomyces</taxon>
    </lineage>
</organism>
<evidence type="ECO:0000313" key="1">
    <source>
        <dbReference type="EMBL" id="GAA2073878.1"/>
    </source>
</evidence>
<dbReference type="Proteomes" id="UP001500016">
    <property type="component" value="Unassembled WGS sequence"/>
</dbReference>
<sequence>MICESVDRVLRRDAGRAGIDMSPRAYKQRNTAERCINRLKQRCGLATRTDRLVIAYQAALHLAGILIWTRR</sequence>
<keyword evidence="2" id="KW-1185">Reference proteome</keyword>
<protein>
    <recommendedName>
        <fullName evidence="3">Transposase DDE domain-containing protein</fullName>
    </recommendedName>
</protein>
<name>A0ABN2VVG0_9ACTN</name>
<evidence type="ECO:0000313" key="2">
    <source>
        <dbReference type="Proteomes" id="UP001500016"/>
    </source>
</evidence>
<evidence type="ECO:0008006" key="3">
    <source>
        <dbReference type="Google" id="ProtNLM"/>
    </source>
</evidence>
<dbReference type="EMBL" id="BAAAPE010000007">
    <property type="protein sequence ID" value="GAA2073878.1"/>
    <property type="molecule type" value="Genomic_DNA"/>
</dbReference>
<accession>A0ABN2VVG0</accession>